<keyword evidence="2" id="KW-0732">Signal</keyword>
<proteinExistence type="predicted"/>
<evidence type="ECO:0000313" key="7">
    <source>
        <dbReference type="Proteomes" id="UP000464624"/>
    </source>
</evidence>
<evidence type="ECO:0000256" key="2">
    <source>
        <dbReference type="ARBA" id="ARBA00022729"/>
    </source>
</evidence>
<dbReference type="Pfam" id="PF05481">
    <property type="entry name" value="Myco_19_kDa"/>
    <property type="match status" value="1"/>
</dbReference>
<dbReference type="PROSITE" id="PS51257">
    <property type="entry name" value="PROKAR_LIPOPROTEIN"/>
    <property type="match status" value="1"/>
</dbReference>
<evidence type="ECO:0000256" key="1">
    <source>
        <dbReference type="ARBA" id="ARBA00022475"/>
    </source>
</evidence>
<dbReference type="RefSeq" id="WP_112650053.1">
    <property type="nucleotide sequence ID" value="NZ_AP022314.1"/>
</dbReference>
<dbReference type="Proteomes" id="UP000464624">
    <property type="component" value="Chromosome"/>
</dbReference>
<dbReference type="KEGG" id="mxe:MYXE_07830"/>
<name>A0AAD1LZJ8_MYCXE</name>
<evidence type="ECO:0000256" key="3">
    <source>
        <dbReference type="ARBA" id="ARBA00023136"/>
    </source>
</evidence>
<evidence type="ECO:0000313" key="6">
    <source>
        <dbReference type="EMBL" id="BBU20994.1"/>
    </source>
</evidence>
<dbReference type="InterPro" id="IPR008691">
    <property type="entry name" value="LpqH"/>
</dbReference>
<evidence type="ECO:0000256" key="5">
    <source>
        <dbReference type="ARBA" id="ARBA00023288"/>
    </source>
</evidence>
<dbReference type="AlphaFoldDB" id="A0AAD1LZJ8"/>
<protein>
    <submittedName>
        <fullName evidence="6">Uncharacterized protein</fullName>
    </submittedName>
</protein>
<accession>A0AAD1LZJ8</accession>
<keyword evidence="1" id="KW-1003">Cell membrane</keyword>
<keyword evidence="4" id="KW-0564">Palmitate</keyword>
<reference evidence="6 7" key="1">
    <citation type="submission" date="2019-12" db="EMBL/GenBank/DDBJ databases">
        <title>Complete genome sequence of Mycolicibacterium xenopi str. JCM15661T.</title>
        <authorList>
            <person name="Yoshida M."/>
            <person name="Fukano H."/>
            <person name="Asakura T."/>
            <person name="Hoshino Y."/>
        </authorList>
    </citation>
    <scope>NUCLEOTIDE SEQUENCE [LARGE SCALE GENOMIC DNA]</scope>
    <source>
        <strain evidence="6 7">JCM 15661T</strain>
    </source>
</reference>
<organism evidence="6 7">
    <name type="scientific">Mycobacterium xenopi</name>
    <dbReference type="NCBI Taxonomy" id="1789"/>
    <lineage>
        <taxon>Bacteria</taxon>
        <taxon>Bacillati</taxon>
        <taxon>Actinomycetota</taxon>
        <taxon>Actinomycetes</taxon>
        <taxon>Mycobacteriales</taxon>
        <taxon>Mycobacteriaceae</taxon>
        <taxon>Mycobacterium</taxon>
    </lineage>
</organism>
<sequence length="156" mass="15812">MARQILGELVGDRLLVLNASIIFLVAAGVGACSSSPSSLPPGALPAGTAKVTINDRALPETTAVKCTAIGPLTRIVTGDRAAGITALVSNQTRLAAKSVTITDLGGFTGSYTEGLSGNADTSMKDQTYVIRGTAAGFDTAKPNLRTTASFALRVAC</sequence>
<dbReference type="GO" id="GO:0016020">
    <property type="term" value="C:membrane"/>
    <property type="evidence" value="ECO:0007669"/>
    <property type="project" value="InterPro"/>
</dbReference>
<keyword evidence="5" id="KW-0449">Lipoprotein</keyword>
<dbReference type="EMBL" id="AP022314">
    <property type="protein sequence ID" value="BBU20994.1"/>
    <property type="molecule type" value="Genomic_DNA"/>
</dbReference>
<keyword evidence="3" id="KW-0472">Membrane</keyword>
<evidence type="ECO:0000256" key="4">
    <source>
        <dbReference type="ARBA" id="ARBA00023139"/>
    </source>
</evidence>
<gene>
    <name evidence="6" type="ORF">MYXE_07830</name>
</gene>